<proteinExistence type="predicted"/>
<evidence type="ECO:0000259" key="1">
    <source>
        <dbReference type="PROSITE" id="PS50883"/>
    </source>
</evidence>
<dbReference type="InterPro" id="IPR035919">
    <property type="entry name" value="EAL_sf"/>
</dbReference>
<protein>
    <submittedName>
        <fullName evidence="2">EAL domain-containing protein</fullName>
    </submittedName>
</protein>
<feature type="domain" description="EAL" evidence="1">
    <location>
        <begin position="1"/>
        <end position="100"/>
    </location>
</feature>
<dbReference type="InterPro" id="IPR050706">
    <property type="entry name" value="Cyclic-di-GMP_PDE-like"/>
</dbReference>
<evidence type="ECO:0000313" key="2">
    <source>
        <dbReference type="EMBL" id="MBC8576326.1"/>
    </source>
</evidence>
<dbReference type="EMBL" id="JACRTB010000010">
    <property type="protein sequence ID" value="MBC8576326.1"/>
    <property type="molecule type" value="Genomic_DNA"/>
</dbReference>
<evidence type="ECO:0000313" key="3">
    <source>
        <dbReference type="Proteomes" id="UP000658131"/>
    </source>
</evidence>
<reference evidence="2 3" key="1">
    <citation type="submission" date="2020-08" db="EMBL/GenBank/DDBJ databases">
        <title>Genome public.</title>
        <authorList>
            <person name="Liu C."/>
            <person name="Sun Q."/>
        </authorList>
    </citation>
    <scope>NUCLEOTIDE SEQUENCE [LARGE SCALE GENOMIC DNA]</scope>
    <source>
        <strain evidence="2 3">BX1</strain>
    </source>
</reference>
<name>A0ABR7NIT1_9FIRM</name>
<comment type="caution">
    <text evidence="2">The sequence shown here is derived from an EMBL/GenBank/DDBJ whole genome shotgun (WGS) entry which is preliminary data.</text>
</comment>
<dbReference type="RefSeq" id="WP_262399855.1">
    <property type="nucleotide sequence ID" value="NZ_JACRTB010000010.1"/>
</dbReference>
<dbReference type="Pfam" id="PF00563">
    <property type="entry name" value="EAL"/>
    <property type="match status" value="1"/>
</dbReference>
<dbReference type="CDD" id="cd01948">
    <property type="entry name" value="EAL"/>
    <property type="match status" value="1"/>
</dbReference>
<gene>
    <name evidence="2" type="ORF">H8717_07890</name>
</gene>
<dbReference type="PROSITE" id="PS50883">
    <property type="entry name" value="EAL"/>
    <property type="match status" value="1"/>
</dbReference>
<dbReference type="Gene3D" id="3.20.20.450">
    <property type="entry name" value="EAL domain"/>
    <property type="match status" value="1"/>
</dbReference>
<dbReference type="PANTHER" id="PTHR33121">
    <property type="entry name" value="CYCLIC DI-GMP PHOSPHODIESTERASE PDEF"/>
    <property type="match status" value="1"/>
</dbReference>
<dbReference type="InterPro" id="IPR001633">
    <property type="entry name" value="EAL_dom"/>
</dbReference>
<sequence length="128" mass="14685">MDDFGSGYSSLNVLKDLEVDVLKMDMKFFSDAAIPGRGENIISAVVRMAKWLQIPVIAESVEYKEQVDFLRGIGCEYVQGYYFAKPMPVAEYEKLIRESAVFIPPEKKRPGRDDLWVFNSQMEILFSM</sequence>
<dbReference type="PANTHER" id="PTHR33121:SF71">
    <property type="entry name" value="OXYGEN SENSOR PROTEIN DOSP"/>
    <property type="match status" value="1"/>
</dbReference>
<dbReference type="Proteomes" id="UP000658131">
    <property type="component" value="Unassembled WGS sequence"/>
</dbReference>
<keyword evidence="3" id="KW-1185">Reference proteome</keyword>
<organism evidence="2 3">
    <name type="scientific">Yanshouia hominis</name>
    <dbReference type="NCBI Taxonomy" id="2763673"/>
    <lineage>
        <taxon>Bacteria</taxon>
        <taxon>Bacillati</taxon>
        <taxon>Bacillota</taxon>
        <taxon>Clostridia</taxon>
        <taxon>Eubacteriales</taxon>
        <taxon>Oscillospiraceae</taxon>
        <taxon>Yanshouia</taxon>
    </lineage>
</organism>
<accession>A0ABR7NIT1</accession>
<dbReference type="SUPFAM" id="SSF141868">
    <property type="entry name" value="EAL domain-like"/>
    <property type="match status" value="1"/>
</dbReference>